<name>A0A3S4B523_9BRAD</name>
<comment type="caution">
    <text evidence="2">The sequence shown here is derived from an EMBL/GenBank/DDBJ whole genome shotgun (WGS) entry which is preliminary data.</text>
</comment>
<evidence type="ECO:0000313" key="3">
    <source>
        <dbReference type="Proteomes" id="UP000289200"/>
    </source>
</evidence>
<dbReference type="Pfam" id="PF05685">
    <property type="entry name" value="Uma2"/>
    <property type="match status" value="1"/>
</dbReference>
<dbReference type="RefSeq" id="WP_244601588.1">
    <property type="nucleotide sequence ID" value="NZ_UWOC01000145.1"/>
</dbReference>
<dbReference type="Proteomes" id="UP000289200">
    <property type="component" value="Unassembled WGS sequence"/>
</dbReference>
<proteinExistence type="predicted"/>
<dbReference type="InterPro" id="IPR011335">
    <property type="entry name" value="Restrct_endonuc-II-like"/>
</dbReference>
<dbReference type="CDD" id="cd06260">
    <property type="entry name" value="DUF820-like"/>
    <property type="match status" value="1"/>
</dbReference>
<dbReference type="PANTHER" id="PTHR36558:SF1">
    <property type="entry name" value="RESTRICTION ENDONUCLEASE DOMAIN-CONTAINING PROTEIN-RELATED"/>
    <property type="match status" value="1"/>
</dbReference>
<organism evidence="2 3">
    <name type="scientific">Rhodoplanes serenus</name>
    <dbReference type="NCBI Taxonomy" id="200615"/>
    <lineage>
        <taxon>Bacteria</taxon>
        <taxon>Pseudomonadati</taxon>
        <taxon>Pseudomonadota</taxon>
        <taxon>Alphaproteobacteria</taxon>
        <taxon>Hyphomicrobiales</taxon>
        <taxon>Nitrobacteraceae</taxon>
        <taxon>Rhodoplanes</taxon>
    </lineage>
</organism>
<accession>A0A3S4B523</accession>
<sequence>MNAPLPSITMTVPEFLTWSARQPETERYELVDGKVVPMSPERARHNLVKLDVAIALRQAVREADLPCTVFTDGMGIAIDDRTVREPDASVQCGVAVDPDAVLVSAPIIVVEVTSPSSERVDADDKFVDYFAVPTIEHYLIVLSGKRVVVHHRRKQDGTIESRILHDGDVVLEPPGLTVPVAALLGPDLGAKEIH</sequence>
<dbReference type="InterPro" id="IPR008538">
    <property type="entry name" value="Uma2"/>
</dbReference>
<dbReference type="EMBL" id="UWOC01000145">
    <property type="protein sequence ID" value="VCU09327.1"/>
    <property type="molecule type" value="Genomic_DNA"/>
</dbReference>
<dbReference type="PANTHER" id="PTHR36558">
    <property type="entry name" value="GLR1098 PROTEIN"/>
    <property type="match status" value="1"/>
</dbReference>
<reference evidence="3" key="1">
    <citation type="submission" date="2018-10" db="EMBL/GenBank/DDBJ databases">
        <authorList>
            <person name="Peiro R."/>
            <person name="Begona"/>
            <person name="Cbmso G."/>
            <person name="Lopez M."/>
            <person name="Gonzalez S."/>
            <person name="Sacristan E."/>
            <person name="Castillo E."/>
        </authorList>
    </citation>
    <scope>NUCLEOTIDE SEQUENCE [LARGE SCALE GENOMIC DNA]</scope>
</reference>
<dbReference type="Gene3D" id="3.90.1570.10">
    <property type="entry name" value="tt1808, chain A"/>
    <property type="match status" value="1"/>
</dbReference>
<feature type="domain" description="Putative restriction endonuclease" evidence="1">
    <location>
        <begin position="13"/>
        <end position="176"/>
    </location>
</feature>
<protein>
    <recommendedName>
        <fullName evidence="1">Putative restriction endonuclease domain-containing protein</fullName>
    </recommendedName>
</protein>
<dbReference type="InterPro" id="IPR012296">
    <property type="entry name" value="Nuclease_put_TT1808"/>
</dbReference>
<evidence type="ECO:0000313" key="2">
    <source>
        <dbReference type="EMBL" id="VCU09327.1"/>
    </source>
</evidence>
<dbReference type="AlphaFoldDB" id="A0A3S4B523"/>
<evidence type="ECO:0000259" key="1">
    <source>
        <dbReference type="Pfam" id="PF05685"/>
    </source>
</evidence>
<gene>
    <name evidence="2" type="ORF">RHODGE_RHODGE_02501</name>
</gene>
<dbReference type="SUPFAM" id="SSF52980">
    <property type="entry name" value="Restriction endonuclease-like"/>
    <property type="match status" value="1"/>
</dbReference>
<keyword evidence="3" id="KW-1185">Reference proteome</keyword>